<organism evidence="1 2">
    <name type="scientific">Halolactibacillus halophilus</name>
    <dbReference type="NCBI Taxonomy" id="306540"/>
    <lineage>
        <taxon>Bacteria</taxon>
        <taxon>Bacillati</taxon>
        <taxon>Bacillota</taxon>
        <taxon>Bacilli</taxon>
        <taxon>Bacillales</taxon>
        <taxon>Bacillaceae</taxon>
        <taxon>Halolactibacillus</taxon>
    </lineage>
</organism>
<evidence type="ECO:0000313" key="1">
    <source>
        <dbReference type="EMBL" id="SFP80720.1"/>
    </source>
</evidence>
<name>A0A1I5TCH3_9BACI</name>
<protein>
    <submittedName>
        <fullName evidence="1">SEC-C motif-containing protein</fullName>
    </submittedName>
</protein>
<sequence>MICSLEPEYKDTWNEVQMSTTEQMVANLFRKLLPGCIVLESNYYPIGSSLKNCAENDLIVIFDDHIFIIEVKAGSYTYTSPVYDIDSHMSSLKTLVGKADSQAVRTLNYLKSSKIAKIYDKNKNEKFSIILNDYIEIATFCITLDNFNEFAAKAEKISFLTLNDTTIAISIDDLRVYQNYFESPSRFLHYIKQRKRAAKNDRLSLNDELDHLGMYIEHNVYSITANNMAEGKLHWHGFRENLDEYFSSLFNGLGGVKKPEQEIPTRLIEILDLLDKNSIKNRSSLAIYLLDLASDAREELSSQIDYMLQRQVEVGRMLISSTFGDVRYSLLCHQDSLKKLTDDYVRDYILSTMVINQEESRLELHLHFSKDKRLTDLEFRYWSDSDIPSQRIEELKVKGEEYAESRIMSYKRQKGLKKIGRNEKCPCGSGLKYKKCHGR</sequence>
<dbReference type="STRING" id="306540.SAMN05421839_1751"/>
<dbReference type="Proteomes" id="UP000242243">
    <property type="component" value="Unassembled WGS sequence"/>
</dbReference>
<dbReference type="SUPFAM" id="SSF103642">
    <property type="entry name" value="Sec-C motif"/>
    <property type="match status" value="1"/>
</dbReference>
<dbReference type="AlphaFoldDB" id="A0A1I5TCH3"/>
<accession>A0A1I5TCH3</accession>
<dbReference type="Gene3D" id="3.10.450.50">
    <property type="match status" value="1"/>
</dbReference>
<proteinExistence type="predicted"/>
<dbReference type="Pfam" id="PF02810">
    <property type="entry name" value="SEC-C"/>
    <property type="match status" value="1"/>
</dbReference>
<dbReference type="InterPro" id="IPR004027">
    <property type="entry name" value="SEC_C_motif"/>
</dbReference>
<dbReference type="EMBL" id="FOXC01000075">
    <property type="protein sequence ID" value="SFP80720.1"/>
    <property type="molecule type" value="Genomic_DNA"/>
</dbReference>
<gene>
    <name evidence="1" type="ORF">SAMN05421839_1751</name>
</gene>
<evidence type="ECO:0000313" key="2">
    <source>
        <dbReference type="Proteomes" id="UP000242243"/>
    </source>
</evidence>
<reference evidence="1 2" key="1">
    <citation type="submission" date="2016-10" db="EMBL/GenBank/DDBJ databases">
        <authorList>
            <person name="de Groot N.N."/>
        </authorList>
    </citation>
    <scope>NUCLEOTIDE SEQUENCE [LARGE SCALE GENOMIC DNA]</scope>
    <source>
        <strain evidence="1 2">DSM 17073</strain>
    </source>
</reference>